<comment type="cofactor">
    <cofactor evidence="11">
        <name>Mg(2+)</name>
        <dbReference type="ChEBI" id="CHEBI:18420"/>
    </cofactor>
    <cofactor evidence="11">
        <name>Mn(2+)</name>
        <dbReference type="ChEBI" id="CHEBI:29035"/>
    </cofactor>
    <text evidence="11">Magnesium. Can also use manganese.</text>
</comment>
<feature type="binding site" evidence="11">
    <location>
        <position position="202"/>
    </location>
    <ligand>
        <name>Mg(2+)</name>
        <dbReference type="ChEBI" id="CHEBI:18420"/>
    </ligand>
</feature>
<evidence type="ECO:0000256" key="4">
    <source>
        <dbReference type="ARBA" id="ARBA00022679"/>
    </source>
</evidence>
<dbReference type="EMBL" id="PKGS01000009">
    <property type="protein sequence ID" value="PKZ15131.1"/>
    <property type="molecule type" value="Genomic_DNA"/>
</dbReference>
<evidence type="ECO:0000256" key="1">
    <source>
        <dbReference type="ARBA" id="ARBA00011955"/>
    </source>
</evidence>
<dbReference type="Proteomes" id="UP000255124">
    <property type="component" value="Unassembled WGS sequence"/>
</dbReference>
<evidence type="ECO:0000256" key="12">
    <source>
        <dbReference type="RuleBase" id="RU363002"/>
    </source>
</evidence>
<feature type="binding site" evidence="11">
    <location>
        <position position="318"/>
    </location>
    <ligand>
        <name>Mg(2+)</name>
        <dbReference type="ChEBI" id="CHEBI:18420"/>
    </ligand>
</feature>
<dbReference type="PANTHER" id="PTHR30040:SF2">
    <property type="entry name" value="FAD:PROTEIN FMN TRANSFERASE"/>
    <property type="match status" value="1"/>
</dbReference>
<dbReference type="Proteomes" id="UP000234335">
    <property type="component" value="Unassembled WGS sequence"/>
</dbReference>
<dbReference type="GO" id="GO:0016740">
    <property type="term" value="F:transferase activity"/>
    <property type="evidence" value="ECO:0007669"/>
    <property type="project" value="UniProtKB-UniRule"/>
</dbReference>
<comment type="function">
    <text evidence="12">Flavin transferase that catalyzes the transfer of the FMN moiety of FAD and its covalent binding to the hydroxyl group of a threonine residue in a target flavoprotein.</text>
</comment>
<evidence type="ECO:0000313" key="14">
    <source>
        <dbReference type="EMBL" id="SUU92032.1"/>
    </source>
</evidence>
<evidence type="ECO:0000313" key="15">
    <source>
        <dbReference type="Proteomes" id="UP000234335"/>
    </source>
</evidence>
<evidence type="ECO:0000256" key="3">
    <source>
        <dbReference type="ARBA" id="ARBA00022630"/>
    </source>
</evidence>
<evidence type="ECO:0000256" key="7">
    <source>
        <dbReference type="ARBA" id="ARBA00022842"/>
    </source>
</evidence>
<evidence type="ECO:0000256" key="8">
    <source>
        <dbReference type="ARBA" id="ARBA00031306"/>
    </source>
</evidence>
<dbReference type="RefSeq" id="WP_101540875.1">
    <property type="nucleotide sequence ID" value="NZ_JBHWQV010000007.1"/>
</dbReference>
<evidence type="ECO:0000256" key="9">
    <source>
        <dbReference type="ARBA" id="ARBA00048540"/>
    </source>
</evidence>
<dbReference type="GO" id="GO:0005886">
    <property type="term" value="C:plasma membrane"/>
    <property type="evidence" value="ECO:0007669"/>
    <property type="project" value="UniProtKB-SubCell"/>
</dbReference>
<dbReference type="InterPro" id="IPR024932">
    <property type="entry name" value="ApbE"/>
</dbReference>
<evidence type="ECO:0000256" key="5">
    <source>
        <dbReference type="ARBA" id="ARBA00022723"/>
    </source>
</evidence>
<gene>
    <name evidence="14" type="primary">apbE</name>
    <name evidence="13" type="ORF">CYJ34_08605</name>
    <name evidence="14" type="ORF">NCTC9810_00351</name>
</gene>
<dbReference type="PIRSF" id="PIRSF006268">
    <property type="entry name" value="ApbE"/>
    <property type="match status" value="1"/>
</dbReference>
<keyword evidence="12" id="KW-0997">Cell inner membrane</keyword>
<proteinExistence type="inferred from homology"/>
<dbReference type="Pfam" id="PF02424">
    <property type="entry name" value="ApbE"/>
    <property type="match status" value="1"/>
</dbReference>
<sequence length="367" mass="41827">MSYKKLLMALVLVLSLTSCQVQDDIKPKQAEVKETTETNTDLKKYSAVFYDYFDTVTEFLVYANDEKEFDQYKEILEKDLKKYHQLFNTYDDFEGVNNIKTINDNAGKKPVKVDPSIIDLLEYSKYIYDVTDGKINMALGDLIGLWHDYREMSLADEKKAAIPSEEELKEAASHSDINQIEIDKKNNTVYIKDPDIKIDVGAAGKGYGIKKIVEDLKKAGLTHGIVSVGGDDVIIGENPAKYDGIWKVAIVNPDRKSDNPYASIIGLKDTTVVTSGDYQRFYEYNGEIYHHIIDPDTNYPSKYFRSVSVVHPNIELADALSTYLFTVDLETGRKVAKEFDAEVLWIDYDFNSYMTEGYENLEKKSED</sequence>
<dbReference type="PROSITE" id="PS51257">
    <property type="entry name" value="PROKAR_LIPOPROTEIN"/>
    <property type="match status" value="1"/>
</dbReference>
<keyword evidence="15" id="KW-1185">Reference proteome</keyword>
<comment type="similarity">
    <text evidence="10 12">Belongs to the ApbE family.</text>
</comment>
<evidence type="ECO:0000313" key="16">
    <source>
        <dbReference type="Proteomes" id="UP000255124"/>
    </source>
</evidence>
<evidence type="ECO:0000313" key="13">
    <source>
        <dbReference type="EMBL" id="PKZ15131.1"/>
    </source>
</evidence>
<keyword evidence="3 10" id="KW-0285">Flavoprotein</keyword>
<keyword evidence="12" id="KW-0732">Signal</keyword>
<dbReference type="EC" id="2.7.1.180" evidence="1 10"/>
<dbReference type="SUPFAM" id="SSF143631">
    <property type="entry name" value="ApbE-like"/>
    <property type="match status" value="1"/>
</dbReference>
<dbReference type="EMBL" id="UFTA01000002">
    <property type="protein sequence ID" value="SUU92032.1"/>
    <property type="molecule type" value="Genomic_DNA"/>
</dbReference>
<keyword evidence="7 10" id="KW-0460">Magnesium</keyword>
<keyword evidence="12 14" id="KW-0449">Lipoprotein</keyword>
<feature type="binding site" evidence="11">
    <location>
        <position position="322"/>
    </location>
    <ligand>
        <name>Mg(2+)</name>
        <dbReference type="ChEBI" id="CHEBI:18420"/>
    </ligand>
</feature>
<organism evidence="13 15">
    <name type="scientific">Anaerococcus octavius</name>
    <dbReference type="NCBI Taxonomy" id="54007"/>
    <lineage>
        <taxon>Bacteria</taxon>
        <taxon>Bacillati</taxon>
        <taxon>Bacillota</taxon>
        <taxon>Tissierellia</taxon>
        <taxon>Tissierellales</taxon>
        <taxon>Peptoniphilaceae</taxon>
        <taxon>Anaerococcus</taxon>
    </lineage>
</organism>
<keyword evidence="4 10" id="KW-0808">Transferase</keyword>
<keyword evidence="12" id="KW-1003">Cell membrane</keyword>
<evidence type="ECO:0000256" key="6">
    <source>
        <dbReference type="ARBA" id="ARBA00022827"/>
    </source>
</evidence>
<feature type="chain" id="PRO_5044514938" description="FAD:protein FMN transferase" evidence="12">
    <location>
        <begin position="24"/>
        <end position="367"/>
    </location>
</feature>
<evidence type="ECO:0000256" key="10">
    <source>
        <dbReference type="PIRNR" id="PIRNR006268"/>
    </source>
</evidence>
<accession>A0A2I1M4T1</accession>
<feature type="signal peptide" evidence="12">
    <location>
        <begin position="1"/>
        <end position="23"/>
    </location>
</feature>
<protein>
    <recommendedName>
        <fullName evidence="2 10">FAD:protein FMN transferase</fullName>
        <ecNumber evidence="1 10">2.7.1.180</ecNumber>
    </recommendedName>
    <alternativeName>
        <fullName evidence="8 10">Flavin transferase</fullName>
    </alternativeName>
</protein>
<name>A0A2I1M4T1_9FIRM</name>
<dbReference type="AlphaFoldDB" id="A0A2I1M4T1"/>
<dbReference type="OrthoDB" id="9778595at2"/>
<evidence type="ECO:0000256" key="11">
    <source>
        <dbReference type="PIRSR" id="PIRSR006268-2"/>
    </source>
</evidence>
<dbReference type="Gene3D" id="3.10.520.10">
    <property type="entry name" value="ApbE-like domains"/>
    <property type="match status" value="1"/>
</dbReference>
<keyword evidence="12" id="KW-0472">Membrane</keyword>
<dbReference type="InterPro" id="IPR003374">
    <property type="entry name" value="ApbE-like_sf"/>
</dbReference>
<comment type="subcellular location">
    <subcellularLocation>
        <location evidence="12">Cell inner membrane</location>
        <topology evidence="12">Lipid-anchor</topology>
        <orientation evidence="12">Periplasmic side</orientation>
    </subcellularLocation>
</comment>
<dbReference type="GO" id="GO:0046872">
    <property type="term" value="F:metal ion binding"/>
    <property type="evidence" value="ECO:0007669"/>
    <property type="project" value="UniProtKB-UniRule"/>
</dbReference>
<reference evidence="13 15" key="1">
    <citation type="submission" date="2017-12" db="EMBL/GenBank/DDBJ databases">
        <title>Phylogenetic diversity of female urinary microbiome.</title>
        <authorList>
            <person name="Thomas-White K."/>
            <person name="Wolfe A.J."/>
        </authorList>
    </citation>
    <scope>NUCLEOTIDE SEQUENCE [LARGE SCALE GENOMIC DNA]</scope>
    <source>
        <strain evidence="13 15">UMB0119</strain>
    </source>
</reference>
<dbReference type="PANTHER" id="PTHR30040">
    <property type="entry name" value="THIAMINE BIOSYNTHESIS LIPOPROTEIN APBE"/>
    <property type="match status" value="1"/>
</dbReference>
<keyword evidence="6 10" id="KW-0274">FAD</keyword>
<evidence type="ECO:0000256" key="2">
    <source>
        <dbReference type="ARBA" id="ARBA00016337"/>
    </source>
</evidence>
<comment type="catalytic activity">
    <reaction evidence="9 10 12">
        <text>L-threonyl-[protein] + FAD = FMN-L-threonyl-[protein] + AMP + H(+)</text>
        <dbReference type="Rhea" id="RHEA:36847"/>
        <dbReference type="Rhea" id="RHEA-COMP:11060"/>
        <dbReference type="Rhea" id="RHEA-COMP:11061"/>
        <dbReference type="ChEBI" id="CHEBI:15378"/>
        <dbReference type="ChEBI" id="CHEBI:30013"/>
        <dbReference type="ChEBI" id="CHEBI:57692"/>
        <dbReference type="ChEBI" id="CHEBI:74257"/>
        <dbReference type="ChEBI" id="CHEBI:456215"/>
        <dbReference type="EC" id="2.7.1.180"/>
    </reaction>
</comment>
<reference evidence="14 16" key="2">
    <citation type="submission" date="2018-06" db="EMBL/GenBank/DDBJ databases">
        <authorList>
            <consortium name="Pathogen Informatics"/>
            <person name="Doyle S."/>
        </authorList>
    </citation>
    <scope>NUCLEOTIDE SEQUENCE [LARGE SCALE GENOMIC DNA]</scope>
    <source>
        <strain evidence="14 16">NCTC9810</strain>
    </source>
</reference>
<keyword evidence="5 10" id="KW-0479">Metal-binding</keyword>